<keyword evidence="1" id="KW-0456">Lyase</keyword>
<dbReference type="EMBL" id="WKPI01000002">
    <property type="protein sequence ID" value="MSC31911.1"/>
    <property type="molecule type" value="Genomic_DNA"/>
</dbReference>
<dbReference type="Proteomes" id="UP000480929">
    <property type="component" value="Unassembled WGS sequence"/>
</dbReference>
<dbReference type="PIRSF" id="PIRSF007313">
    <property type="entry name" value="PhnI"/>
    <property type="match status" value="1"/>
</dbReference>
<protein>
    <submittedName>
        <fullName evidence="1">Carbon-phosphorus lyase</fullName>
    </submittedName>
</protein>
<dbReference type="AlphaFoldDB" id="A0A6N7S4A9"/>
<proteinExistence type="predicted"/>
<dbReference type="EMBL" id="WKPJ01000002">
    <property type="protein sequence ID" value="MSA88156.1"/>
    <property type="molecule type" value="Genomic_DNA"/>
</dbReference>
<comment type="caution">
    <text evidence="1">The sequence shown here is derived from an EMBL/GenBank/DDBJ whole genome shotgun (WGS) entry which is preliminary data.</text>
</comment>
<dbReference type="Proteomes" id="UP000433575">
    <property type="component" value="Unassembled WGS sequence"/>
</dbReference>
<organism evidence="1 3">
    <name type="scientific">Holdemania massiliensis</name>
    <dbReference type="NCBI Taxonomy" id="1468449"/>
    <lineage>
        <taxon>Bacteria</taxon>
        <taxon>Bacillati</taxon>
        <taxon>Bacillota</taxon>
        <taxon>Erysipelotrichia</taxon>
        <taxon>Erysipelotrichales</taxon>
        <taxon>Erysipelotrichaceae</taxon>
        <taxon>Holdemania</taxon>
    </lineage>
</organism>
<keyword evidence="4" id="KW-1185">Reference proteome</keyword>
<accession>A0A6N7S4A9</accession>
<evidence type="ECO:0000313" key="2">
    <source>
        <dbReference type="EMBL" id="MSC31911.1"/>
    </source>
</evidence>
<name>A0A6N7S4A9_9FIRM</name>
<evidence type="ECO:0000313" key="3">
    <source>
        <dbReference type="Proteomes" id="UP000433575"/>
    </source>
</evidence>
<sequence>MAYVAVKGGKIAIEQSILRLKQERLRFGEAAPVKMIENSMRLLVDQVMSEGSIYCPSLAALAIKQAEGSMEEAVFLLRAYRSALPRRYYSTRVESADMQIERRISAAFKDIPGGQILGTSYDYTHRLLDFDLLEESDEQIQKILQQFKEADTDARIAPETMRMPKVTDYLRSQGFIDPTEPDDSEPKDATKETLIFPCPRSMRLQILTRGMTQAVTALGYASLRGYGVAHPTVCELRVGRLPITIADPVNGDDEENEYVIGEIKVTEVESLIPVTRQSEDGRKQNRFEIGYGIAVGQNETKTIAMSILDQCLMHPDNSFATSDEEFVLYHVDSIEATGFISHLKLPHYVTFQAKLNSARKVREENA</sequence>
<dbReference type="InterPro" id="IPR008773">
    <property type="entry name" value="PhnI"/>
</dbReference>
<dbReference type="GO" id="GO:0019634">
    <property type="term" value="P:organic phosphonate metabolic process"/>
    <property type="evidence" value="ECO:0007669"/>
    <property type="project" value="InterPro"/>
</dbReference>
<reference evidence="3 4" key="1">
    <citation type="journal article" date="2019" name="Nat. Med.">
        <title>A library of human gut bacterial isolates paired with longitudinal multiomics data enables mechanistic microbiome research.</title>
        <authorList>
            <person name="Poyet M."/>
            <person name="Groussin M."/>
            <person name="Gibbons S.M."/>
            <person name="Avila-Pacheco J."/>
            <person name="Jiang X."/>
            <person name="Kearney S.M."/>
            <person name="Perrotta A.R."/>
            <person name="Berdy B."/>
            <person name="Zhao S."/>
            <person name="Lieberman T.D."/>
            <person name="Swanson P.K."/>
            <person name="Smith M."/>
            <person name="Roesemann S."/>
            <person name="Alexander J.E."/>
            <person name="Rich S.A."/>
            <person name="Livny J."/>
            <person name="Vlamakis H."/>
            <person name="Clish C."/>
            <person name="Bullock K."/>
            <person name="Deik A."/>
            <person name="Scott J."/>
            <person name="Pierce K.A."/>
            <person name="Xavier R.J."/>
            <person name="Alm E.J."/>
        </authorList>
    </citation>
    <scope>NUCLEOTIDE SEQUENCE [LARGE SCALE GENOMIC DNA]</scope>
    <source>
        <strain evidence="1 3">BIOML-A4</strain>
        <strain evidence="2 4">BIOML-A5</strain>
    </source>
</reference>
<dbReference type="OrthoDB" id="9790536at2"/>
<evidence type="ECO:0000313" key="1">
    <source>
        <dbReference type="EMBL" id="MSA88156.1"/>
    </source>
</evidence>
<gene>
    <name evidence="2" type="ORF">GKD88_02090</name>
    <name evidence="1" type="ORF">GKE08_02290</name>
</gene>
<dbReference type="GO" id="GO:0016829">
    <property type="term" value="F:lyase activity"/>
    <property type="evidence" value="ECO:0007669"/>
    <property type="project" value="UniProtKB-KW"/>
</dbReference>
<dbReference type="Pfam" id="PF05861">
    <property type="entry name" value="PhnI"/>
    <property type="match status" value="1"/>
</dbReference>
<evidence type="ECO:0000313" key="4">
    <source>
        <dbReference type="Proteomes" id="UP000480929"/>
    </source>
</evidence>
<dbReference type="RefSeq" id="WP_154237790.1">
    <property type="nucleotide sequence ID" value="NZ_WKPI01000002.1"/>
</dbReference>